<accession>A0A0C2XPP6</accession>
<evidence type="ECO:0000313" key="1">
    <source>
        <dbReference type="EMBL" id="KIL71571.1"/>
    </source>
</evidence>
<dbReference type="HOGENOM" id="CLU_2670544_0_0_1"/>
<evidence type="ECO:0000313" key="2">
    <source>
        <dbReference type="Proteomes" id="UP000054549"/>
    </source>
</evidence>
<organism evidence="1 2">
    <name type="scientific">Amanita muscaria (strain Koide BX008)</name>
    <dbReference type="NCBI Taxonomy" id="946122"/>
    <lineage>
        <taxon>Eukaryota</taxon>
        <taxon>Fungi</taxon>
        <taxon>Dikarya</taxon>
        <taxon>Basidiomycota</taxon>
        <taxon>Agaricomycotina</taxon>
        <taxon>Agaricomycetes</taxon>
        <taxon>Agaricomycetidae</taxon>
        <taxon>Agaricales</taxon>
        <taxon>Pluteineae</taxon>
        <taxon>Amanitaceae</taxon>
        <taxon>Amanita</taxon>
    </lineage>
</organism>
<reference evidence="1 2" key="1">
    <citation type="submission" date="2014-04" db="EMBL/GenBank/DDBJ databases">
        <title>Evolutionary Origins and Diversification of the Mycorrhizal Mutualists.</title>
        <authorList>
            <consortium name="DOE Joint Genome Institute"/>
            <consortium name="Mycorrhizal Genomics Consortium"/>
            <person name="Kohler A."/>
            <person name="Kuo A."/>
            <person name="Nagy L.G."/>
            <person name="Floudas D."/>
            <person name="Copeland A."/>
            <person name="Barry K.W."/>
            <person name="Cichocki N."/>
            <person name="Veneault-Fourrey C."/>
            <person name="LaButti K."/>
            <person name="Lindquist E.A."/>
            <person name="Lipzen A."/>
            <person name="Lundell T."/>
            <person name="Morin E."/>
            <person name="Murat C."/>
            <person name="Riley R."/>
            <person name="Ohm R."/>
            <person name="Sun H."/>
            <person name="Tunlid A."/>
            <person name="Henrissat B."/>
            <person name="Grigoriev I.V."/>
            <person name="Hibbett D.S."/>
            <person name="Martin F."/>
        </authorList>
    </citation>
    <scope>NUCLEOTIDE SEQUENCE [LARGE SCALE GENOMIC DNA]</scope>
    <source>
        <strain evidence="1 2">Koide BX008</strain>
    </source>
</reference>
<gene>
    <name evidence="1" type="ORF">M378DRAFT_155156</name>
</gene>
<dbReference type="InParanoid" id="A0A0C2XPP6"/>
<keyword evidence="2" id="KW-1185">Reference proteome</keyword>
<dbReference type="AlphaFoldDB" id="A0A0C2XPP6"/>
<name>A0A0C2XPP6_AMAMK</name>
<sequence length="75" mass="8853">MIEAITVITYMSYIYSSEVLTSSNRAKIFIGSGCSENRLRGSWLRKYVGRKRLFMRNDSCYVLKELWYYFVGLSM</sequence>
<dbReference type="EMBL" id="KN818222">
    <property type="protein sequence ID" value="KIL71571.1"/>
    <property type="molecule type" value="Genomic_DNA"/>
</dbReference>
<dbReference type="OrthoDB" id="435038at2759"/>
<dbReference type="Proteomes" id="UP000054549">
    <property type="component" value="Unassembled WGS sequence"/>
</dbReference>
<protein>
    <submittedName>
        <fullName evidence="1">Uncharacterized protein</fullName>
    </submittedName>
</protein>
<proteinExistence type="predicted"/>